<evidence type="ECO:0000313" key="2">
    <source>
        <dbReference type="Proteomes" id="UP001189143"/>
    </source>
</evidence>
<dbReference type="AlphaFoldDB" id="A0AAD2DFS7"/>
<sequence length="42" mass="4934">MSILAHHTINKLIENNTKKYICLITNKNRTTIKFNFTVVPFL</sequence>
<dbReference type="EMBL" id="CAMTCP010000231">
    <property type="protein sequence ID" value="CAI3605455.1"/>
    <property type="molecule type" value="Genomic_DNA"/>
</dbReference>
<dbReference type="Proteomes" id="UP001189143">
    <property type="component" value="Unassembled WGS sequence"/>
</dbReference>
<evidence type="ECO:0000313" key="1">
    <source>
        <dbReference type="EMBL" id="CAI3605455.1"/>
    </source>
</evidence>
<comment type="caution">
    <text evidence="1">The sequence shown here is derived from an EMBL/GenBank/DDBJ whole genome shotgun (WGS) entry which is preliminary data.</text>
</comment>
<reference evidence="1" key="1">
    <citation type="submission" date="2022-10" db="EMBL/GenBank/DDBJ databases">
        <authorList>
            <person name="Aires J."/>
            <person name="Mesa V."/>
        </authorList>
    </citation>
    <scope>NUCLEOTIDE SEQUENCE</scope>
    <source>
        <strain evidence="1">Clostridium neonatale JD116</strain>
    </source>
</reference>
<organism evidence="1 2">
    <name type="scientific">Clostridium neonatale</name>
    <dbReference type="NCBI Taxonomy" id="137838"/>
    <lineage>
        <taxon>Bacteria</taxon>
        <taxon>Bacillati</taxon>
        <taxon>Bacillota</taxon>
        <taxon>Clostridia</taxon>
        <taxon>Eubacteriales</taxon>
        <taxon>Clostridiaceae</taxon>
        <taxon>Clostridium</taxon>
    </lineage>
</organism>
<gene>
    <name evidence="1" type="ORF">CNEO2_340036</name>
</gene>
<accession>A0AAD2DFS7</accession>
<protein>
    <submittedName>
        <fullName evidence="1">Uncharacterized protein</fullName>
    </submittedName>
</protein>
<name>A0AAD2DFS7_9CLOT</name>
<proteinExistence type="predicted"/>